<protein>
    <recommendedName>
        <fullName evidence="4 11">Flagellar motor switch protein FliG</fullName>
    </recommendedName>
</protein>
<dbReference type="Proteomes" id="UP000546200">
    <property type="component" value="Unassembled WGS sequence"/>
</dbReference>
<keyword evidence="9 11" id="KW-0975">Bacterial flagellum</keyword>
<accession>A0A7W9BAL3</accession>
<dbReference type="InterPro" id="IPR032779">
    <property type="entry name" value="FliG_M"/>
</dbReference>
<dbReference type="Pfam" id="PF14842">
    <property type="entry name" value="FliG_N"/>
    <property type="match status" value="1"/>
</dbReference>
<organism evidence="15 16">
    <name type="scientific">Sphingomonas aerophila</name>
    <dbReference type="NCBI Taxonomy" id="1344948"/>
    <lineage>
        <taxon>Bacteria</taxon>
        <taxon>Pseudomonadati</taxon>
        <taxon>Pseudomonadota</taxon>
        <taxon>Alphaproteobacteria</taxon>
        <taxon>Sphingomonadales</taxon>
        <taxon>Sphingomonadaceae</taxon>
        <taxon>Sphingomonas</taxon>
    </lineage>
</organism>
<feature type="domain" description="Flagellar motor switch protein FliG middle" evidence="13">
    <location>
        <begin position="127"/>
        <end position="198"/>
    </location>
</feature>
<evidence type="ECO:0000256" key="1">
    <source>
        <dbReference type="ARBA" id="ARBA00004117"/>
    </source>
</evidence>
<dbReference type="GO" id="GO:0006935">
    <property type="term" value="P:chemotaxis"/>
    <property type="evidence" value="ECO:0007669"/>
    <property type="project" value="UniProtKB-KW"/>
</dbReference>
<dbReference type="InterPro" id="IPR028263">
    <property type="entry name" value="FliG_N"/>
</dbReference>
<keyword evidence="7 11" id="KW-0283">Flagellar rotation</keyword>
<evidence type="ECO:0000259" key="12">
    <source>
        <dbReference type="Pfam" id="PF01706"/>
    </source>
</evidence>
<dbReference type="GO" id="GO:0071973">
    <property type="term" value="P:bacterial-type flagellum-dependent cell motility"/>
    <property type="evidence" value="ECO:0007669"/>
    <property type="project" value="InterPro"/>
</dbReference>
<evidence type="ECO:0000256" key="4">
    <source>
        <dbReference type="ARBA" id="ARBA00021870"/>
    </source>
</evidence>
<comment type="similarity">
    <text evidence="3 11">Belongs to the FliG family.</text>
</comment>
<name>A0A7W9BAL3_9SPHN</name>
<comment type="subcellular location">
    <subcellularLocation>
        <location evidence="1 11">Bacterial flagellum basal body</location>
    </subcellularLocation>
    <subcellularLocation>
        <location evidence="11">Cell inner membrane</location>
        <topology evidence="11">Peripheral membrane protein</topology>
        <orientation evidence="11">Cytoplasmic side</orientation>
    </subcellularLocation>
    <subcellularLocation>
        <location evidence="2">Cell membrane</location>
        <topology evidence="2">Peripheral membrane protein</topology>
        <orientation evidence="2">Cytoplasmic side</orientation>
    </subcellularLocation>
</comment>
<dbReference type="PIRSF" id="PIRSF003161">
    <property type="entry name" value="FliG"/>
    <property type="match status" value="1"/>
</dbReference>
<evidence type="ECO:0000313" key="15">
    <source>
        <dbReference type="EMBL" id="MBB5713694.1"/>
    </source>
</evidence>
<dbReference type="AlphaFoldDB" id="A0A7W9BAL3"/>
<dbReference type="Gene3D" id="1.10.220.30">
    <property type="match status" value="3"/>
</dbReference>
<dbReference type="InterPro" id="IPR000090">
    <property type="entry name" value="Flg_Motor_Flig"/>
</dbReference>
<comment type="function">
    <text evidence="10 11">FliG is one of three proteins (FliG, FliN, FliM) that forms the rotor-mounted switch complex (C ring), located at the base of the basal body. This complex interacts with the CheY and CheZ chemotaxis proteins, in addition to contacting components of the motor that determine the direction of flagellar rotation.</text>
</comment>
<dbReference type="PANTHER" id="PTHR30534:SF0">
    <property type="entry name" value="FLAGELLAR MOTOR SWITCH PROTEIN FLIG"/>
    <property type="match status" value="1"/>
</dbReference>
<dbReference type="Pfam" id="PF01706">
    <property type="entry name" value="FliG_C"/>
    <property type="match status" value="1"/>
</dbReference>
<comment type="caution">
    <text evidence="15">The sequence shown here is derived from an EMBL/GenBank/DDBJ whole genome shotgun (WGS) entry which is preliminary data.</text>
</comment>
<evidence type="ECO:0000256" key="8">
    <source>
        <dbReference type="ARBA" id="ARBA00023136"/>
    </source>
</evidence>
<dbReference type="GO" id="GO:0005886">
    <property type="term" value="C:plasma membrane"/>
    <property type="evidence" value="ECO:0007669"/>
    <property type="project" value="UniProtKB-SubCell"/>
</dbReference>
<keyword evidence="5 11" id="KW-1003">Cell membrane</keyword>
<dbReference type="GO" id="GO:0003774">
    <property type="term" value="F:cytoskeletal motor activity"/>
    <property type="evidence" value="ECO:0007669"/>
    <property type="project" value="InterPro"/>
</dbReference>
<proteinExistence type="inferred from homology"/>
<feature type="domain" description="Flagellar motor switch protein FliG N-terminal" evidence="14">
    <location>
        <begin position="16"/>
        <end position="117"/>
    </location>
</feature>
<dbReference type="InterPro" id="IPR023087">
    <property type="entry name" value="Flg_Motor_Flig_C"/>
</dbReference>
<evidence type="ECO:0000256" key="10">
    <source>
        <dbReference type="ARBA" id="ARBA00025598"/>
    </source>
</evidence>
<dbReference type="InterPro" id="IPR011002">
    <property type="entry name" value="FliG_a-hlx"/>
</dbReference>
<keyword evidence="6 11" id="KW-0145">Chemotaxis</keyword>
<evidence type="ECO:0000256" key="7">
    <source>
        <dbReference type="ARBA" id="ARBA00022779"/>
    </source>
</evidence>
<keyword evidence="15" id="KW-0282">Flagellum</keyword>
<feature type="domain" description="Flagellar motor switch protein FliG C-terminal" evidence="12">
    <location>
        <begin position="227"/>
        <end position="333"/>
    </location>
</feature>
<keyword evidence="8 11" id="KW-0472">Membrane</keyword>
<dbReference type="EMBL" id="JACIJK010000001">
    <property type="protein sequence ID" value="MBB5713694.1"/>
    <property type="molecule type" value="Genomic_DNA"/>
</dbReference>
<evidence type="ECO:0000256" key="9">
    <source>
        <dbReference type="ARBA" id="ARBA00023143"/>
    </source>
</evidence>
<evidence type="ECO:0000259" key="14">
    <source>
        <dbReference type="Pfam" id="PF14842"/>
    </source>
</evidence>
<keyword evidence="16" id="KW-1185">Reference proteome</keyword>
<evidence type="ECO:0000259" key="13">
    <source>
        <dbReference type="Pfam" id="PF14841"/>
    </source>
</evidence>
<evidence type="ECO:0000256" key="2">
    <source>
        <dbReference type="ARBA" id="ARBA00004413"/>
    </source>
</evidence>
<keyword evidence="11" id="KW-0997">Cell inner membrane</keyword>
<reference evidence="15 16" key="1">
    <citation type="submission" date="2020-08" db="EMBL/GenBank/DDBJ databases">
        <title>Genomic Encyclopedia of Type Strains, Phase IV (KMG-IV): sequencing the most valuable type-strain genomes for metagenomic binning, comparative biology and taxonomic classification.</title>
        <authorList>
            <person name="Goeker M."/>
        </authorList>
    </citation>
    <scope>NUCLEOTIDE SEQUENCE [LARGE SCALE GENOMIC DNA]</scope>
    <source>
        <strain evidence="15 16">DSM 100044</strain>
    </source>
</reference>
<evidence type="ECO:0000256" key="11">
    <source>
        <dbReference type="PIRNR" id="PIRNR003161"/>
    </source>
</evidence>
<keyword evidence="15" id="KW-0966">Cell projection</keyword>
<sequence length="344" mass="38185">MSLMAPIAEPPELKRFSGPQRAAALMLALGKDHGAPIWEQLSVDEIKELSSTIAQLGRIPSAVVEHLLVQFSGEVSSMASLHGSFESTERLLSGVVPEDRLKEIMEEIRGPSGRTMWDKLSNVSEAVLASYLKNEYPQTVAVILSKLRADHAARVLAELPRDLSVDVIQRMLRMDPVQKDVLIQIEQTLKSEFMSNLSRAQRRDPHEAMAEVFNAMDRSTEEAMLTELDHRSPEAAERIRSLMFTFEDLGTLLPAAIGVIVKQADKRQIALALKGAPDELKQLFFGTMTERSAKLMRDDMSAMGPVRARDCEDAQNVLVRLAKQLADAGEIMLVDPRSEDAMII</sequence>
<dbReference type="SUPFAM" id="SSF48029">
    <property type="entry name" value="FliG"/>
    <property type="match status" value="2"/>
</dbReference>
<evidence type="ECO:0000256" key="6">
    <source>
        <dbReference type="ARBA" id="ARBA00022500"/>
    </source>
</evidence>
<dbReference type="GO" id="GO:0009425">
    <property type="term" value="C:bacterial-type flagellum basal body"/>
    <property type="evidence" value="ECO:0007669"/>
    <property type="project" value="UniProtKB-SubCell"/>
</dbReference>
<evidence type="ECO:0000313" key="16">
    <source>
        <dbReference type="Proteomes" id="UP000546200"/>
    </source>
</evidence>
<dbReference type="RefSeq" id="WP_184054248.1">
    <property type="nucleotide sequence ID" value="NZ_JACIJK010000001.1"/>
</dbReference>
<evidence type="ECO:0000256" key="3">
    <source>
        <dbReference type="ARBA" id="ARBA00010299"/>
    </source>
</evidence>
<dbReference type="Pfam" id="PF14841">
    <property type="entry name" value="FliG_M"/>
    <property type="match status" value="1"/>
</dbReference>
<gene>
    <name evidence="15" type="ORF">FHS94_000513</name>
</gene>
<dbReference type="PANTHER" id="PTHR30534">
    <property type="entry name" value="FLAGELLAR MOTOR SWITCH PROTEIN FLIG"/>
    <property type="match status" value="1"/>
</dbReference>
<keyword evidence="15" id="KW-0969">Cilium</keyword>
<dbReference type="PRINTS" id="PR00954">
    <property type="entry name" value="FLGMOTORFLIG"/>
</dbReference>
<evidence type="ECO:0000256" key="5">
    <source>
        <dbReference type="ARBA" id="ARBA00022475"/>
    </source>
</evidence>